<organism evidence="11 12">
    <name type="scientific">Heterobasidion irregulare (strain TC 32-1)</name>
    <dbReference type="NCBI Taxonomy" id="747525"/>
    <lineage>
        <taxon>Eukaryota</taxon>
        <taxon>Fungi</taxon>
        <taxon>Dikarya</taxon>
        <taxon>Basidiomycota</taxon>
        <taxon>Agaricomycotina</taxon>
        <taxon>Agaricomycetes</taxon>
        <taxon>Russulales</taxon>
        <taxon>Bondarzewiaceae</taxon>
        <taxon>Heterobasidion</taxon>
        <taxon>Heterobasidion annosum species complex</taxon>
    </lineage>
</organism>
<dbReference type="AlphaFoldDB" id="W4KIL1"/>
<protein>
    <recommendedName>
        <fullName evidence="3 8">3-hydroxyisobutyrate dehydrogenase</fullName>
        <shortName evidence="8">HIBADH</shortName>
        <ecNumber evidence="3 8">1.1.1.31</ecNumber>
    </recommendedName>
</protein>
<evidence type="ECO:0000259" key="9">
    <source>
        <dbReference type="Pfam" id="PF03446"/>
    </source>
</evidence>
<dbReference type="Proteomes" id="UP000030671">
    <property type="component" value="Unassembled WGS sequence"/>
</dbReference>
<proteinExistence type="inferred from homology"/>
<sequence>MRVTARSLQRWERHLSRSKSISFIGLGRMGSEMAFNLFSKRYAEANGTHFVVCDAVPESASRFCDNFHGHFPGATIAIATTPEEAVLASSTIITMLPSSPHVRKVYSESSGIVSTLRLLDKEEARSTLCIDSTTLDVQVGRATAVETREAGAEMVDAPVSGGVTGAKAGTLTFLVGGTEAGFGRVSPILAHMGQRIIHCGPSGAGLVAKICNNLVLGVEQVVVAEAMLLGQRLGLDPAVLAGVINSSTGACWSSSVNNPVPGALPEKSPPCERDYEGGFATALMLKDMGLATEVSSASGSPLPMAEAAESIYADMVGRHAELRGRDFSSVYRYLERAAEEGRRVHVAGGARQKRD</sequence>
<evidence type="ECO:0000256" key="5">
    <source>
        <dbReference type="ARBA" id="ARBA00023002"/>
    </source>
</evidence>
<dbReference type="EC" id="1.1.1.31" evidence="3 8"/>
<evidence type="ECO:0000256" key="3">
    <source>
        <dbReference type="ARBA" id="ARBA00012991"/>
    </source>
</evidence>
<feature type="domain" description="3-hydroxyisobutyrate dehydrogenase-like NAD-binding" evidence="10">
    <location>
        <begin position="203"/>
        <end position="334"/>
    </location>
</feature>
<dbReference type="NCBIfam" id="TIGR01692">
    <property type="entry name" value="HIBADH"/>
    <property type="match status" value="1"/>
</dbReference>
<keyword evidence="12" id="KW-1185">Reference proteome</keyword>
<keyword evidence="5 8" id="KW-0560">Oxidoreductase</keyword>
<dbReference type="FunFam" id="1.10.1040.10:FF:000006">
    <property type="entry name" value="3-hydroxyisobutyrate dehydrogenase"/>
    <property type="match status" value="1"/>
</dbReference>
<dbReference type="GO" id="GO:0050661">
    <property type="term" value="F:NADP binding"/>
    <property type="evidence" value="ECO:0007669"/>
    <property type="project" value="InterPro"/>
</dbReference>
<dbReference type="PANTHER" id="PTHR22981">
    <property type="entry name" value="3-HYDROXYISOBUTYRATE DEHYDROGENASE-RELATED"/>
    <property type="match status" value="1"/>
</dbReference>
<dbReference type="InterPro" id="IPR006115">
    <property type="entry name" value="6PGDH_NADP-bd"/>
</dbReference>
<dbReference type="Pfam" id="PF14833">
    <property type="entry name" value="NAD_binding_11"/>
    <property type="match status" value="1"/>
</dbReference>
<dbReference type="GO" id="GO:0005739">
    <property type="term" value="C:mitochondrion"/>
    <property type="evidence" value="ECO:0007669"/>
    <property type="project" value="TreeGrafter"/>
</dbReference>
<dbReference type="Gene3D" id="3.40.50.720">
    <property type="entry name" value="NAD(P)-binding Rossmann-like Domain"/>
    <property type="match status" value="1"/>
</dbReference>
<dbReference type="InterPro" id="IPR008927">
    <property type="entry name" value="6-PGluconate_DH-like_C_sf"/>
</dbReference>
<dbReference type="InterPro" id="IPR036291">
    <property type="entry name" value="NAD(P)-bd_dom_sf"/>
</dbReference>
<gene>
    <name evidence="11" type="ORF">HETIRDRAFT_309641</name>
</gene>
<dbReference type="InterPro" id="IPR029154">
    <property type="entry name" value="HIBADH-like_NADP-bd"/>
</dbReference>
<dbReference type="InterPro" id="IPR011548">
    <property type="entry name" value="HIBADH"/>
</dbReference>
<dbReference type="InterPro" id="IPR013328">
    <property type="entry name" value="6PGD_dom2"/>
</dbReference>
<feature type="domain" description="6-phosphogluconate dehydrogenase NADP-binding" evidence="9">
    <location>
        <begin position="21"/>
        <end position="200"/>
    </location>
</feature>
<keyword evidence="4 8" id="KW-0101">Branched-chain amino acid catabolism</keyword>
<dbReference type="PANTHER" id="PTHR22981:SF7">
    <property type="entry name" value="3-HYDROXYISOBUTYRATE DEHYDROGENASE, MITOCHONDRIAL"/>
    <property type="match status" value="1"/>
</dbReference>
<dbReference type="HOGENOM" id="CLU_035117_6_1_1"/>
<dbReference type="STRING" id="747525.W4KIL1"/>
<reference evidence="11 12" key="1">
    <citation type="journal article" date="2012" name="New Phytol.">
        <title>Insight into trade-off between wood decay and parasitism from the genome of a fungal forest pathogen.</title>
        <authorList>
            <person name="Olson A."/>
            <person name="Aerts A."/>
            <person name="Asiegbu F."/>
            <person name="Belbahri L."/>
            <person name="Bouzid O."/>
            <person name="Broberg A."/>
            <person name="Canback B."/>
            <person name="Coutinho P.M."/>
            <person name="Cullen D."/>
            <person name="Dalman K."/>
            <person name="Deflorio G."/>
            <person name="van Diepen L.T."/>
            <person name="Dunand C."/>
            <person name="Duplessis S."/>
            <person name="Durling M."/>
            <person name="Gonthier P."/>
            <person name="Grimwood J."/>
            <person name="Fossdal C.G."/>
            <person name="Hansson D."/>
            <person name="Henrissat B."/>
            <person name="Hietala A."/>
            <person name="Himmelstrand K."/>
            <person name="Hoffmeister D."/>
            <person name="Hogberg N."/>
            <person name="James T.Y."/>
            <person name="Karlsson M."/>
            <person name="Kohler A."/>
            <person name="Kues U."/>
            <person name="Lee Y.H."/>
            <person name="Lin Y.C."/>
            <person name="Lind M."/>
            <person name="Lindquist E."/>
            <person name="Lombard V."/>
            <person name="Lucas S."/>
            <person name="Lunden K."/>
            <person name="Morin E."/>
            <person name="Murat C."/>
            <person name="Park J."/>
            <person name="Raffaello T."/>
            <person name="Rouze P."/>
            <person name="Salamov A."/>
            <person name="Schmutz J."/>
            <person name="Solheim H."/>
            <person name="Stahlberg J."/>
            <person name="Velez H."/>
            <person name="de Vries R.P."/>
            <person name="Wiebenga A."/>
            <person name="Woodward S."/>
            <person name="Yakovlev I."/>
            <person name="Garbelotto M."/>
            <person name="Martin F."/>
            <person name="Grigoriev I.V."/>
            <person name="Stenlid J."/>
        </authorList>
    </citation>
    <scope>NUCLEOTIDE SEQUENCE [LARGE SCALE GENOMIC DNA]</scope>
    <source>
        <strain evidence="11 12">TC 32-1</strain>
    </source>
</reference>
<dbReference type="GO" id="GO:0008442">
    <property type="term" value="F:3-hydroxyisobutyrate dehydrogenase activity"/>
    <property type="evidence" value="ECO:0007669"/>
    <property type="project" value="UniProtKB-EC"/>
</dbReference>
<evidence type="ECO:0000256" key="7">
    <source>
        <dbReference type="ARBA" id="ARBA00049197"/>
    </source>
</evidence>
<dbReference type="RefSeq" id="XP_009542527.1">
    <property type="nucleotide sequence ID" value="XM_009544232.1"/>
</dbReference>
<evidence type="ECO:0000313" key="12">
    <source>
        <dbReference type="Proteomes" id="UP000030671"/>
    </source>
</evidence>
<evidence type="ECO:0000313" key="11">
    <source>
        <dbReference type="EMBL" id="ETW85693.1"/>
    </source>
</evidence>
<keyword evidence="6 8" id="KW-0520">NAD</keyword>
<dbReference type="GO" id="GO:0051287">
    <property type="term" value="F:NAD binding"/>
    <property type="evidence" value="ECO:0007669"/>
    <property type="project" value="InterPro"/>
</dbReference>
<evidence type="ECO:0000256" key="1">
    <source>
        <dbReference type="ARBA" id="ARBA00005109"/>
    </source>
</evidence>
<dbReference type="Gene3D" id="1.10.1040.10">
    <property type="entry name" value="N-(1-d-carboxylethyl)-l-norvaline Dehydrogenase, domain 2"/>
    <property type="match status" value="1"/>
</dbReference>
<evidence type="ECO:0000256" key="6">
    <source>
        <dbReference type="ARBA" id="ARBA00023027"/>
    </source>
</evidence>
<comment type="similarity">
    <text evidence="2">Belongs to the HIBADH-related family. 3-hydroxyisobutyrate dehydrogenase subfamily.</text>
</comment>
<name>W4KIL1_HETIT</name>
<dbReference type="OrthoDB" id="435038at2759"/>
<dbReference type="KEGG" id="hir:HETIRDRAFT_309641"/>
<dbReference type="Pfam" id="PF03446">
    <property type="entry name" value="NAD_binding_2"/>
    <property type="match status" value="1"/>
</dbReference>
<dbReference type="SUPFAM" id="SSF48179">
    <property type="entry name" value="6-phosphogluconate dehydrogenase C-terminal domain-like"/>
    <property type="match status" value="1"/>
</dbReference>
<dbReference type="InterPro" id="IPR002204">
    <property type="entry name" value="3-OH-isobutyrate_DH-rel_CS"/>
</dbReference>
<evidence type="ECO:0000256" key="4">
    <source>
        <dbReference type="ARBA" id="ARBA00022456"/>
    </source>
</evidence>
<dbReference type="GeneID" id="20669695"/>
<dbReference type="GO" id="GO:0006574">
    <property type="term" value="P:L-valine catabolic process"/>
    <property type="evidence" value="ECO:0007669"/>
    <property type="project" value="UniProtKB-UniPathway"/>
</dbReference>
<dbReference type="InParanoid" id="W4KIL1"/>
<evidence type="ECO:0000259" key="10">
    <source>
        <dbReference type="Pfam" id="PF14833"/>
    </source>
</evidence>
<comment type="pathway">
    <text evidence="1 8">Amino-acid degradation; L-valine degradation.</text>
</comment>
<dbReference type="eggNOG" id="KOG0409">
    <property type="taxonomic scope" value="Eukaryota"/>
</dbReference>
<dbReference type="PROSITE" id="PS00895">
    <property type="entry name" value="3_HYDROXYISOBUT_DH"/>
    <property type="match status" value="1"/>
</dbReference>
<evidence type="ECO:0000256" key="2">
    <source>
        <dbReference type="ARBA" id="ARBA00006013"/>
    </source>
</evidence>
<dbReference type="EMBL" id="KI925455">
    <property type="protein sequence ID" value="ETW85693.1"/>
    <property type="molecule type" value="Genomic_DNA"/>
</dbReference>
<accession>W4KIL1</accession>
<dbReference type="SUPFAM" id="SSF51735">
    <property type="entry name" value="NAD(P)-binding Rossmann-fold domains"/>
    <property type="match status" value="1"/>
</dbReference>
<dbReference type="UniPathway" id="UPA00362"/>
<comment type="catalytic activity">
    <reaction evidence="7 8">
        <text>3-hydroxy-2-methylpropanoate + NAD(+) = 2-methyl-3-oxopropanoate + NADH + H(+)</text>
        <dbReference type="Rhea" id="RHEA:17681"/>
        <dbReference type="ChEBI" id="CHEBI:11805"/>
        <dbReference type="ChEBI" id="CHEBI:15378"/>
        <dbReference type="ChEBI" id="CHEBI:57540"/>
        <dbReference type="ChEBI" id="CHEBI:57700"/>
        <dbReference type="ChEBI" id="CHEBI:57945"/>
        <dbReference type="EC" id="1.1.1.31"/>
    </reaction>
</comment>
<evidence type="ECO:0000256" key="8">
    <source>
        <dbReference type="RuleBase" id="RU910714"/>
    </source>
</evidence>